<dbReference type="Proteomes" id="UP000184612">
    <property type="component" value="Unassembled WGS sequence"/>
</dbReference>
<dbReference type="GO" id="GO:0030245">
    <property type="term" value="P:cellulose catabolic process"/>
    <property type="evidence" value="ECO:0007669"/>
    <property type="project" value="InterPro"/>
</dbReference>
<feature type="region of interest" description="Disordered" evidence="1">
    <location>
        <begin position="164"/>
        <end position="220"/>
    </location>
</feature>
<dbReference type="Gene3D" id="2.60.40.10">
    <property type="entry name" value="Immunoglobulins"/>
    <property type="match status" value="2"/>
</dbReference>
<dbReference type="STRING" id="1121345.SAMN02745217_02671"/>
<dbReference type="SUPFAM" id="SSF51989">
    <property type="entry name" value="Glycosyl hydrolases family 6, cellulases"/>
    <property type="match status" value="1"/>
</dbReference>
<feature type="chain" id="PRO_5038882088" evidence="2">
    <location>
        <begin position="31"/>
        <end position="853"/>
    </location>
</feature>
<evidence type="ECO:0000256" key="2">
    <source>
        <dbReference type="SAM" id="SignalP"/>
    </source>
</evidence>
<evidence type="ECO:0000313" key="3">
    <source>
        <dbReference type="EMBL" id="SHO50284.1"/>
    </source>
</evidence>
<feature type="compositionally biased region" description="Pro residues" evidence="1">
    <location>
        <begin position="177"/>
        <end position="198"/>
    </location>
</feature>
<evidence type="ECO:0000313" key="4">
    <source>
        <dbReference type="Proteomes" id="UP000184612"/>
    </source>
</evidence>
<organism evidence="3 4">
    <name type="scientific">Anaerocolumna xylanovorans DSM 12503</name>
    <dbReference type="NCBI Taxonomy" id="1121345"/>
    <lineage>
        <taxon>Bacteria</taxon>
        <taxon>Bacillati</taxon>
        <taxon>Bacillota</taxon>
        <taxon>Clostridia</taxon>
        <taxon>Lachnospirales</taxon>
        <taxon>Lachnospiraceae</taxon>
        <taxon>Anaerocolumna</taxon>
    </lineage>
</organism>
<sequence>MKRNGKFQKMITAILVAALILLGVPNVPTVATVEAAGIPAQVTLSHNQWPGDPDGDYDITGNMWYGNNGTSFILYEGYNSQSNFSVAAQGNMSDNSPNAQSFVVNFKNKAIGTYYYYAELANSYGKSKSSIISLQVTQSTATPTITPVPTTTVTPTVIPTVTPTTTPTITPSVTPTITPPVTPTITPPVTPTITPPVTPTVTPTPTATITPTPTATPVPGGKATGVPGKPTLQHNQWGNDTDGTYDITVNMWYGNNGTSYKLYEKIGAGGSYKQVSAGALTDNSPSVQTFVIPITGRTVPGTYYYYIELANSYGSTNSDAISLKVGSADSSKIVIGTIDDDGAKNQYTVAQGTYTFNLLHVDAQAPGYTVISSNTSVAKASITDGNKLKIEAVGAGRTGLKIVETTTKEERYIGIRVKNADGSLPGLPNYVSIGQVSEDTANDLNFWKDTDTDDTNKRCDIRYIYINGGPVNGWRSWTTEDGARAKTYITESLKLGMIPYFVYYNIPDSAEDYNVDIKHINDTAYMKAYYEDLKFFLDICNQYDETFGIVLEPDFLGYMMQQSGKTPSSIAAAGVEAAYTSGILKKGVDPDFPNTVTGLVQSINYIINKTSPKAIFGWQFNTWGYSKDVPGQGLMHATEILGYTAGRAFIQNAAKETALYYMEAGITSYGADFISIDKYGLDGAYESGAVTNPAGSRWLWNADLWNNYIFYAGVLHSTTALPVTLWQLPVGHLNTSQEANPYTGGLFKELSNAVGYYEDSAPDYFFGDTFKPGSQARVDYFSSNASNDPKIKVSNGTITYGSHIEEAKAAGITCILFGAGVGASTDAVGSPPADDYWWITKAQRYLRNPVSLN</sequence>
<dbReference type="SUPFAM" id="SSF81296">
    <property type="entry name" value="E set domains"/>
    <property type="match status" value="2"/>
</dbReference>
<keyword evidence="4" id="KW-1185">Reference proteome</keyword>
<dbReference type="EMBL" id="FRFD01000007">
    <property type="protein sequence ID" value="SHO50284.1"/>
    <property type="molecule type" value="Genomic_DNA"/>
</dbReference>
<feature type="compositionally biased region" description="Low complexity" evidence="1">
    <location>
        <begin position="199"/>
        <end position="219"/>
    </location>
</feature>
<dbReference type="GO" id="GO:0004553">
    <property type="term" value="F:hydrolase activity, hydrolyzing O-glycosyl compounds"/>
    <property type="evidence" value="ECO:0007669"/>
    <property type="project" value="InterPro"/>
</dbReference>
<dbReference type="AlphaFoldDB" id="A0A1M7YCC1"/>
<evidence type="ECO:0000256" key="1">
    <source>
        <dbReference type="SAM" id="MobiDB-lite"/>
    </source>
</evidence>
<accession>A0A1M7YCC1</accession>
<proteinExistence type="predicted"/>
<dbReference type="InterPro" id="IPR036434">
    <property type="entry name" value="Beta_cellobiohydrolase_sf"/>
</dbReference>
<name>A0A1M7YCC1_9FIRM</name>
<protein>
    <submittedName>
        <fullName evidence="3">Uncharacterized protein</fullName>
    </submittedName>
</protein>
<dbReference type="InterPro" id="IPR013783">
    <property type="entry name" value="Ig-like_fold"/>
</dbReference>
<keyword evidence="2" id="KW-0732">Signal</keyword>
<feature type="signal peptide" evidence="2">
    <location>
        <begin position="1"/>
        <end position="30"/>
    </location>
</feature>
<dbReference type="InterPro" id="IPR014756">
    <property type="entry name" value="Ig_E-set"/>
</dbReference>
<dbReference type="RefSeq" id="WP_073589344.1">
    <property type="nucleotide sequence ID" value="NZ_FRFD01000007.1"/>
</dbReference>
<gene>
    <name evidence="3" type="ORF">SAMN02745217_02671</name>
</gene>
<feature type="compositionally biased region" description="Low complexity" evidence="1">
    <location>
        <begin position="164"/>
        <end position="176"/>
    </location>
</feature>
<reference evidence="3 4" key="1">
    <citation type="submission" date="2016-12" db="EMBL/GenBank/DDBJ databases">
        <authorList>
            <person name="Song W.-J."/>
            <person name="Kurnit D.M."/>
        </authorList>
    </citation>
    <scope>NUCLEOTIDE SEQUENCE [LARGE SCALE GENOMIC DNA]</scope>
    <source>
        <strain evidence="3 4">DSM 12503</strain>
    </source>
</reference>